<protein>
    <recommendedName>
        <fullName evidence="4">Succinate dehydrogenase cytochrome b556 subunit</fullName>
    </recommendedName>
</protein>
<comment type="subunit">
    <text evidence="11">Part of an enzyme complex containing four subunits: a flavoprotein, an iron-sulfur protein, plus two membrane-anchoring proteins, SdhC and SdhD. The complex can form homotrimers.</text>
</comment>
<sequence length="127" mass="14474">MEQQQRPKYLDLPKLGSKMSITAKVSILHRASGVLMFLAIPFVLYLFHKSLTSAEFYSSSYNVATCAFMKVVYIVLIWAIMHHMCAGVRFLFLDMHKGIEKGTAQKTARWVMVVSLLLTVFLGVLIW</sequence>
<dbReference type="GO" id="GO:0006099">
    <property type="term" value="P:tricarboxylic acid cycle"/>
    <property type="evidence" value="ECO:0007669"/>
    <property type="project" value="InterPro"/>
</dbReference>
<dbReference type="PIRSF" id="PIRSF000178">
    <property type="entry name" value="SDH_cyt_b560"/>
    <property type="match status" value="1"/>
</dbReference>
<name>A0A2I7N8A5_9NEIS</name>
<dbReference type="KEGG" id="nba:CUN60_10390"/>
<keyword evidence="8 13" id="KW-1133">Transmembrane helix</keyword>
<keyword evidence="7 12" id="KW-0479">Metal-binding</keyword>
<evidence type="ECO:0000256" key="4">
    <source>
        <dbReference type="ARBA" id="ARBA00020076"/>
    </source>
</evidence>
<evidence type="ECO:0000313" key="14">
    <source>
        <dbReference type="EMBL" id="AUR52686.1"/>
    </source>
</evidence>
<dbReference type="NCBIfam" id="TIGR02970">
    <property type="entry name" value="succ_dehyd_cytB"/>
    <property type="match status" value="1"/>
</dbReference>
<feature type="transmembrane region" description="Helical" evidence="13">
    <location>
        <begin position="27"/>
        <end position="47"/>
    </location>
</feature>
<evidence type="ECO:0000256" key="1">
    <source>
        <dbReference type="ARBA" id="ARBA00004050"/>
    </source>
</evidence>
<feature type="transmembrane region" description="Helical" evidence="13">
    <location>
        <begin position="107"/>
        <end position="126"/>
    </location>
</feature>
<dbReference type="CDD" id="cd03499">
    <property type="entry name" value="SQR_TypeC_SdhC"/>
    <property type="match status" value="1"/>
</dbReference>
<evidence type="ECO:0000256" key="11">
    <source>
        <dbReference type="ARBA" id="ARBA00025912"/>
    </source>
</evidence>
<comment type="function">
    <text evidence="1">Membrane-anchoring subunit of succinate dehydrogenase (SDH).</text>
</comment>
<dbReference type="PANTHER" id="PTHR10978">
    <property type="entry name" value="SUCCINATE DEHYDROGENASE CYTOCHROME B560 SUBUNIT"/>
    <property type="match status" value="1"/>
</dbReference>
<dbReference type="RefSeq" id="WP_102951974.1">
    <property type="nucleotide sequence ID" value="NZ_CP024847.1"/>
</dbReference>
<evidence type="ECO:0000256" key="9">
    <source>
        <dbReference type="ARBA" id="ARBA00023004"/>
    </source>
</evidence>
<keyword evidence="5 12" id="KW-0349">Heme</keyword>
<evidence type="ECO:0000256" key="10">
    <source>
        <dbReference type="ARBA" id="ARBA00023136"/>
    </source>
</evidence>
<evidence type="ECO:0000256" key="2">
    <source>
        <dbReference type="ARBA" id="ARBA00004370"/>
    </source>
</evidence>
<gene>
    <name evidence="14" type="primary">sdhC</name>
    <name evidence="14" type="ORF">CUN60_10390</name>
</gene>
<feature type="transmembrane region" description="Helical" evidence="13">
    <location>
        <begin position="67"/>
        <end position="86"/>
    </location>
</feature>
<keyword evidence="10 13" id="KW-0472">Membrane</keyword>
<dbReference type="Pfam" id="PF01127">
    <property type="entry name" value="Sdh_cyt"/>
    <property type="match status" value="1"/>
</dbReference>
<reference evidence="15" key="1">
    <citation type="submission" date="2017-11" db="EMBL/GenBank/DDBJ databases">
        <authorList>
            <person name="Chan K.G."/>
            <person name="Lee L.S."/>
        </authorList>
    </citation>
    <scope>NUCLEOTIDE SEQUENCE [LARGE SCALE GENOMIC DNA]</scope>
    <source>
        <strain evidence="15">DSM 100970</strain>
    </source>
</reference>
<dbReference type="InterPro" id="IPR000701">
    <property type="entry name" value="SuccDH_FuR_B_TM-su"/>
</dbReference>
<comment type="cofactor">
    <cofactor evidence="12">
        <name>heme</name>
        <dbReference type="ChEBI" id="CHEBI:30413"/>
    </cofactor>
    <text evidence="12">The heme is bound between the two transmembrane subunits.</text>
</comment>
<dbReference type="GO" id="GO:0005886">
    <property type="term" value="C:plasma membrane"/>
    <property type="evidence" value="ECO:0007669"/>
    <property type="project" value="TreeGrafter"/>
</dbReference>
<evidence type="ECO:0000256" key="6">
    <source>
        <dbReference type="ARBA" id="ARBA00022692"/>
    </source>
</evidence>
<dbReference type="InterPro" id="IPR014314">
    <property type="entry name" value="Succ_DH_cytb556"/>
</dbReference>
<keyword evidence="9 12" id="KW-0408">Iron</keyword>
<dbReference type="PANTHER" id="PTHR10978:SF5">
    <property type="entry name" value="SUCCINATE DEHYDROGENASE CYTOCHROME B560 SUBUNIT, MITOCHONDRIAL"/>
    <property type="match status" value="1"/>
</dbReference>
<evidence type="ECO:0000256" key="8">
    <source>
        <dbReference type="ARBA" id="ARBA00022989"/>
    </source>
</evidence>
<evidence type="ECO:0000256" key="13">
    <source>
        <dbReference type="SAM" id="Phobius"/>
    </source>
</evidence>
<evidence type="ECO:0000313" key="15">
    <source>
        <dbReference type="Proteomes" id="UP000236655"/>
    </source>
</evidence>
<dbReference type="Gene3D" id="1.20.1300.10">
    <property type="entry name" value="Fumarate reductase/succinate dehydrogenase, transmembrane subunit"/>
    <property type="match status" value="1"/>
</dbReference>
<dbReference type="SUPFAM" id="SSF81343">
    <property type="entry name" value="Fumarate reductase respiratory complex transmembrane subunits"/>
    <property type="match status" value="1"/>
</dbReference>
<dbReference type="InterPro" id="IPR034804">
    <property type="entry name" value="SQR/QFR_C/D"/>
</dbReference>
<comment type="similarity">
    <text evidence="3">Belongs to the cytochrome b560 family.</text>
</comment>
<accession>A0A2I7N8A5</accession>
<dbReference type="GO" id="GO:0009055">
    <property type="term" value="F:electron transfer activity"/>
    <property type="evidence" value="ECO:0007669"/>
    <property type="project" value="InterPro"/>
</dbReference>
<keyword evidence="15" id="KW-1185">Reference proteome</keyword>
<evidence type="ECO:0000256" key="5">
    <source>
        <dbReference type="ARBA" id="ARBA00022617"/>
    </source>
</evidence>
<dbReference type="GO" id="GO:0046872">
    <property type="term" value="F:metal ion binding"/>
    <property type="evidence" value="ECO:0007669"/>
    <property type="project" value="UniProtKB-KW"/>
</dbReference>
<comment type="subcellular location">
    <subcellularLocation>
        <location evidence="2">Membrane</location>
    </subcellularLocation>
</comment>
<dbReference type="OrthoDB" id="9799441at2"/>
<dbReference type="EMBL" id="CP024847">
    <property type="protein sequence ID" value="AUR52686.1"/>
    <property type="molecule type" value="Genomic_DNA"/>
</dbReference>
<dbReference type="Proteomes" id="UP000236655">
    <property type="component" value="Chromosome"/>
</dbReference>
<evidence type="ECO:0000256" key="12">
    <source>
        <dbReference type="PIRSR" id="PIRSR000178-1"/>
    </source>
</evidence>
<dbReference type="AlphaFoldDB" id="A0A2I7N8A5"/>
<evidence type="ECO:0000256" key="3">
    <source>
        <dbReference type="ARBA" id="ARBA00007244"/>
    </source>
</evidence>
<keyword evidence="6 13" id="KW-0812">Transmembrane</keyword>
<organism evidence="14 15">
    <name type="scientific">Aquella oligotrophica</name>
    <dbReference type="NCBI Taxonomy" id="2067065"/>
    <lineage>
        <taxon>Bacteria</taxon>
        <taxon>Pseudomonadati</taxon>
        <taxon>Pseudomonadota</taxon>
        <taxon>Betaproteobacteria</taxon>
        <taxon>Neisseriales</taxon>
        <taxon>Neisseriaceae</taxon>
        <taxon>Aquella</taxon>
    </lineage>
</organism>
<evidence type="ECO:0000256" key="7">
    <source>
        <dbReference type="ARBA" id="ARBA00022723"/>
    </source>
</evidence>
<proteinExistence type="inferred from homology"/>
<feature type="binding site" description="axial binding residue" evidence="12">
    <location>
        <position position="83"/>
    </location>
    <ligand>
        <name>heme</name>
        <dbReference type="ChEBI" id="CHEBI:30413"/>
        <note>ligand shared with second transmembrane subunit</note>
    </ligand>
    <ligandPart>
        <name>Fe</name>
        <dbReference type="ChEBI" id="CHEBI:18248"/>
    </ligandPart>
</feature>